<dbReference type="AlphaFoldDB" id="A0A7X5Y7A9"/>
<organism evidence="1 2">
    <name type="scientific">Sphingomonas kaistensis</name>
    <dbReference type="NCBI Taxonomy" id="298708"/>
    <lineage>
        <taxon>Bacteria</taxon>
        <taxon>Pseudomonadati</taxon>
        <taxon>Pseudomonadota</taxon>
        <taxon>Alphaproteobacteria</taxon>
        <taxon>Sphingomonadales</taxon>
        <taxon>Sphingomonadaceae</taxon>
        <taxon>Sphingomonas</taxon>
    </lineage>
</organism>
<reference evidence="1 2" key="1">
    <citation type="submission" date="2020-03" db="EMBL/GenBank/DDBJ databases">
        <title>Genomic Encyclopedia of Type Strains, Phase IV (KMG-IV): sequencing the most valuable type-strain genomes for metagenomic binning, comparative biology and taxonomic classification.</title>
        <authorList>
            <person name="Goeker M."/>
        </authorList>
    </citation>
    <scope>NUCLEOTIDE SEQUENCE [LARGE SCALE GENOMIC DNA]</scope>
    <source>
        <strain evidence="1 2">DSM 16846</strain>
    </source>
</reference>
<dbReference type="RefSeq" id="WP_168069759.1">
    <property type="nucleotide sequence ID" value="NZ_JAATJC010000001.1"/>
</dbReference>
<keyword evidence="2" id="KW-1185">Reference proteome</keyword>
<gene>
    <name evidence="1" type="ORF">GGQ97_002300</name>
</gene>
<name>A0A7X5Y7A9_9SPHN</name>
<evidence type="ECO:0000313" key="2">
    <source>
        <dbReference type="Proteomes" id="UP000558192"/>
    </source>
</evidence>
<evidence type="ECO:0000313" key="1">
    <source>
        <dbReference type="EMBL" id="NJC06507.1"/>
    </source>
</evidence>
<proteinExistence type="predicted"/>
<protein>
    <submittedName>
        <fullName evidence="1">Uncharacterized protein</fullName>
    </submittedName>
</protein>
<dbReference type="EMBL" id="JAATJC010000001">
    <property type="protein sequence ID" value="NJC06507.1"/>
    <property type="molecule type" value="Genomic_DNA"/>
</dbReference>
<sequence>MAHFAAVHRETQEVMWTQNPHALGAEWECHRLSRAPTEFDEFDLKNTRLKANPARKDKAARKALSLEERVASLEDQIARLMEPK</sequence>
<accession>A0A7X5Y7A9</accession>
<dbReference type="Proteomes" id="UP000558192">
    <property type="component" value="Unassembled WGS sequence"/>
</dbReference>
<comment type="caution">
    <text evidence="1">The sequence shown here is derived from an EMBL/GenBank/DDBJ whole genome shotgun (WGS) entry which is preliminary data.</text>
</comment>